<dbReference type="AlphaFoldDB" id="A0A1B8QH98"/>
<dbReference type="InterPro" id="IPR036170">
    <property type="entry name" value="YezG-like_sf"/>
</dbReference>
<dbReference type="EMBL" id="CP065728">
    <property type="protein sequence ID" value="QPT44903.1"/>
    <property type="molecule type" value="Genomic_DNA"/>
</dbReference>
<reference evidence="1 3" key="1">
    <citation type="submission" date="2016-05" db="EMBL/GenBank/DDBJ databases">
        <title>Draft genome sequence of Moraxella nonliquefaciens CCUG 348T.</title>
        <authorList>
            <person name="Salva-Serra F."/>
            <person name="Engstrom-Jakobsson H."/>
            <person name="Thorell K."/>
            <person name="Gonzales-Siles L."/>
            <person name="Karlsson R."/>
            <person name="Boulund F."/>
            <person name="Engstrand L."/>
            <person name="Kristiansson E."/>
            <person name="Moore E."/>
        </authorList>
    </citation>
    <scope>NUCLEOTIDE SEQUENCE [LARGE SCALE GENOMIC DNA]</scope>
    <source>
        <strain evidence="1 3">CCUG 348</strain>
    </source>
</reference>
<evidence type="ECO:0000313" key="4">
    <source>
        <dbReference type="Proteomes" id="UP000594834"/>
    </source>
</evidence>
<dbReference type="RefSeq" id="WP_064620794.1">
    <property type="nucleotide sequence ID" value="NZ_CP065728.1"/>
</dbReference>
<dbReference type="Pfam" id="PF04634">
    <property type="entry name" value="YezG-like"/>
    <property type="match status" value="1"/>
</dbReference>
<evidence type="ECO:0000313" key="3">
    <source>
        <dbReference type="Proteomes" id="UP000092575"/>
    </source>
</evidence>
<keyword evidence="4" id="KW-1185">Reference proteome</keyword>
<accession>A0A1B8QH98</accession>
<gene>
    <name evidence="1" type="ORF">A7456_06890</name>
    <name evidence="2" type="ORF">I6G26_02365</name>
</gene>
<evidence type="ECO:0000313" key="2">
    <source>
        <dbReference type="EMBL" id="QPT44903.1"/>
    </source>
</evidence>
<dbReference type="Proteomes" id="UP000092575">
    <property type="component" value="Unassembled WGS sequence"/>
</dbReference>
<sequence length="151" mass="18013">MLTEDQIIYQKIGELLWSIMPFEAIKIVFSAQLYKNKTQAGSRWFDKNNIKYSFYQGWDNPVQHIDNEIIDLLLNLQKLPLFHKDPWTQCQVTLDEKGGFKIKFAYIPEEDSWNGLYMRGISNLTESELDDPYYIPKEIWQERVRLKKQTS</sequence>
<dbReference type="STRING" id="478.A7456_06890"/>
<evidence type="ECO:0008006" key="5">
    <source>
        <dbReference type="Google" id="ProtNLM"/>
    </source>
</evidence>
<organism evidence="1 3">
    <name type="scientific">Moraxella nonliquefaciens</name>
    <dbReference type="NCBI Taxonomy" id="478"/>
    <lineage>
        <taxon>Bacteria</taxon>
        <taxon>Pseudomonadati</taxon>
        <taxon>Pseudomonadota</taxon>
        <taxon>Gammaproteobacteria</taxon>
        <taxon>Moraxellales</taxon>
        <taxon>Moraxellaceae</taxon>
        <taxon>Moraxella</taxon>
    </lineage>
</organism>
<dbReference type="InterPro" id="IPR006728">
    <property type="entry name" value="YezG-like"/>
</dbReference>
<protein>
    <recommendedName>
        <fullName evidence="5">DUF600 family protein</fullName>
    </recommendedName>
</protein>
<name>A0A1B8QH98_MORNO</name>
<evidence type="ECO:0000313" key="1">
    <source>
        <dbReference type="EMBL" id="OBX82770.1"/>
    </source>
</evidence>
<dbReference type="EMBL" id="LXTW01000036">
    <property type="protein sequence ID" value="OBX82770.1"/>
    <property type="molecule type" value="Genomic_DNA"/>
</dbReference>
<dbReference type="Proteomes" id="UP000594834">
    <property type="component" value="Chromosome"/>
</dbReference>
<dbReference type="SUPFAM" id="SSF160424">
    <property type="entry name" value="BH3703-like"/>
    <property type="match status" value="1"/>
</dbReference>
<reference evidence="2 4" key="2">
    <citation type="submission" date="2020-12" db="EMBL/GenBank/DDBJ databases">
        <title>FDA dAtabase for Regulatory Grade micrObial Sequences (FDA-ARGOS): Supporting development and validation of Infectious Disease Dx tests.</title>
        <authorList>
            <person name="Sproer C."/>
            <person name="Gronow S."/>
            <person name="Severitt S."/>
            <person name="Schroder I."/>
            <person name="Tallon L."/>
            <person name="Sadzewicz L."/>
            <person name="Zhao X."/>
            <person name="Boylan J."/>
            <person name="Ott S."/>
            <person name="Bowen H."/>
            <person name="Vavikolanu K."/>
            <person name="Mehta A."/>
            <person name="Aluvathingal J."/>
            <person name="Nadendla S."/>
            <person name="Lowell S."/>
            <person name="Myers T."/>
            <person name="Yan Y."/>
            <person name="Sichtig H."/>
        </authorList>
    </citation>
    <scope>NUCLEOTIDE SEQUENCE [LARGE SCALE GENOMIC DNA]</scope>
    <source>
        <strain evidence="2 4">FDAARGOS_869</strain>
    </source>
</reference>
<dbReference type="Gene3D" id="3.30.500.20">
    <property type="entry name" value="BH3703-like domains"/>
    <property type="match status" value="1"/>
</dbReference>
<proteinExistence type="predicted"/>